<accession>A0AA38GL48</accession>
<reference evidence="1 2" key="1">
    <citation type="journal article" date="2021" name="Nat. Plants">
        <title>The Taxus genome provides insights into paclitaxel biosynthesis.</title>
        <authorList>
            <person name="Xiong X."/>
            <person name="Gou J."/>
            <person name="Liao Q."/>
            <person name="Li Y."/>
            <person name="Zhou Q."/>
            <person name="Bi G."/>
            <person name="Li C."/>
            <person name="Du R."/>
            <person name="Wang X."/>
            <person name="Sun T."/>
            <person name="Guo L."/>
            <person name="Liang H."/>
            <person name="Lu P."/>
            <person name="Wu Y."/>
            <person name="Zhang Z."/>
            <person name="Ro D.K."/>
            <person name="Shang Y."/>
            <person name="Huang S."/>
            <person name="Yan J."/>
        </authorList>
    </citation>
    <scope>NUCLEOTIDE SEQUENCE [LARGE SCALE GENOMIC DNA]</scope>
    <source>
        <strain evidence="1">Ta-2019</strain>
    </source>
</reference>
<dbReference type="AlphaFoldDB" id="A0AA38GL48"/>
<proteinExistence type="predicted"/>
<feature type="non-terminal residue" evidence="1">
    <location>
        <position position="55"/>
    </location>
</feature>
<sequence>RGKNKGKGKKKEEEIPLDTNEEWYSEMQYPDGVLLGKELESHVRQMTVIDYNHWS</sequence>
<organism evidence="1 2">
    <name type="scientific">Taxus chinensis</name>
    <name type="common">Chinese yew</name>
    <name type="synonym">Taxus wallichiana var. chinensis</name>
    <dbReference type="NCBI Taxonomy" id="29808"/>
    <lineage>
        <taxon>Eukaryota</taxon>
        <taxon>Viridiplantae</taxon>
        <taxon>Streptophyta</taxon>
        <taxon>Embryophyta</taxon>
        <taxon>Tracheophyta</taxon>
        <taxon>Spermatophyta</taxon>
        <taxon>Pinopsida</taxon>
        <taxon>Pinidae</taxon>
        <taxon>Conifers II</taxon>
        <taxon>Cupressales</taxon>
        <taxon>Taxaceae</taxon>
        <taxon>Taxus</taxon>
    </lineage>
</organism>
<keyword evidence="2" id="KW-1185">Reference proteome</keyword>
<dbReference type="EMBL" id="JAHRHJ020000003">
    <property type="protein sequence ID" value="KAH9323774.1"/>
    <property type="molecule type" value="Genomic_DNA"/>
</dbReference>
<protein>
    <submittedName>
        <fullName evidence="1">Uncharacterized protein</fullName>
    </submittedName>
</protein>
<evidence type="ECO:0000313" key="1">
    <source>
        <dbReference type="EMBL" id="KAH9323774.1"/>
    </source>
</evidence>
<feature type="non-terminal residue" evidence="1">
    <location>
        <position position="1"/>
    </location>
</feature>
<comment type="caution">
    <text evidence="1">The sequence shown here is derived from an EMBL/GenBank/DDBJ whole genome shotgun (WGS) entry which is preliminary data.</text>
</comment>
<name>A0AA38GL48_TAXCH</name>
<gene>
    <name evidence="1" type="ORF">KI387_018413</name>
</gene>
<evidence type="ECO:0000313" key="2">
    <source>
        <dbReference type="Proteomes" id="UP000824469"/>
    </source>
</evidence>
<dbReference type="Proteomes" id="UP000824469">
    <property type="component" value="Unassembled WGS sequence"/>
</dbReference>